<keyword evidence="4" id="KW-0963">Cytoplasm</keyword>
<accession>A0A7R8ZY75</accession>
<feature type="region of interest" description="Disordered" evidence="5">
    <location>
        <begin position="1"/>
        <end position="29"/>
    </location>
</feature>
<protein>
    <recommendedName>
        <fullName evidence="3">Protein C10</fullName>
    </recommendedName>
</protein>
<name>A0A7R8ZY75_9CRUS</name>
<gene>
    <name evidence="6" type="ORF">DSTB1V02_LOCUS1329</name>
</gene>
<dbReference type="EMBL" id="LR899640">
    <property type="protein sequence ID" value="CAD7241335.1"/>
    <property type="molecule type" value="Genomic_DNA"/>
</dbReference>
<evidence type="ECO:0000313" key="7">
    <source>
        <dbReference type="Proteomes" id="UP000677054"/>
    </source>
</evidence>
<dbReference type="OrthoDB" id="75738at2759"/>
<dbReference type="GO" id="GO:0005737">
    <property type="term" value="C:cytoplasm"/>
    <property type="evidence" value="ECO:0007669"/>
    <property type="project" value="UniProtKB-SubCell"/>
</dbReference>
<comment type="subcellular location">
    <subcellularLocation>
        <location evidence="1">Cytoplasm</location>
    </subcellularLocation>
</comment>
<dbReference type="InterPro" id="IPR026317">
    <property type="entry name" value="P_C10"/>
</dbReference>
<evidence type="ECO:0000256" key="1">
    <source>
        <dbReference type="ARBA" id="ARBA00004496"/>
    </source>
</evidence>
<evidence type="ECO:0000256" key="4">
    <source>
        <dbReference type="ARBA" id="ARBA00022490"/>
    </source>
</evidence>
<dbReference type="EMBL" id="CAJPEV010000123">
    <property type="protein sequence ID" value="CAG0880973.1"/>
    <property type="molecule type" value="Genomic_DNA"/>
</dbReference>
<dbReference type="AlphaFoldDB" id="A0A7R8ZY75"/>
<dbReference type="Proteomes" id="UP000677054">
    <property type="component" value="Unassembled WGS sequence"/>
</dbReference>
<dbReference type="GO" id="GO:0009791">
    <property type="term" value="P:post-embryonic development"/>
    <property type="evidence" value="ECO:0007669"/>
    <property type="project" value="TreeGrafter"/>
</dbReference>
<comment type="similarity">
    <text evidence="2">Belongs to the UPF0456 family.</text>
</comment>
<keyword evidence="7" id="KW-1185">Reference proteome</keyword>
<sequence length="134" mass="14589">MESDRSSQSNVNGEESCEADEGAADSSPFSFTVDDAKRALSDILSAFHNPQNATKLNEASTAAGDDMVKHMQLVFPMATDMQLDVITKYGFQKGGDGLIRFVQMIKAYEEDDPEIGQLFSQVKAMLMPPMLSAS</sequence>
<proteinExistence type="inferred from homology"/>
<evidence type="ECO:0000256" key="5">
    <source>
        <dbReference type="SAM" id="MobiDB-lite"/>
    </source>
</evidence>
<feature type="compositionally biased region" description="Polar residues" evidence="5">
    <location>
        <begin position="1"/>
        <end position="13"/>
    </location>
</feature>
<dbReference type="PANTHER" id="PTHR13463:SF3">
    <property type="entry name" value="PROTEIN C10"/>
    <property type="match status" value="1"/>
</dbReference>
<evidence type="ECO:0000256" key="3">
    <source>
        <dbReference type="ARBA" id="ARBA00020502"/>
    </source>
</evidence>
<organism evidence="6">
    <name type="scientific">Darwinula stevensoni</name>
    <dbReference type="NCBI Taxonomy" id="69355"/>
    <lineage>
        <taxon>Eukaryota</taxon>
        <taxon>Metazoa</taxon>
        <taxon>Ecdysozoa</taxon>
        <taxon>Arthropoda</taxon>
        <taxon>Crustacea</taxon>
        <taxon>Oligostraca</taxon>
        <taxon>Ostracoda</taxon>
        <taxon>Podocopa</taxon>
        <taxon>Podocopida</taxon>
        <taxon>Darwinulocopina</taxon>
        <taxon>Darwinuloidea</taxon>
        <taxon>Darwinulidae</taxon>
        <taxon>Darwinula</taxon>
    </lineage>
</organism>
<reference evidence="6" key="1">
    <citation type="submission" date="2020-11" db="EMBL/GenBank/DDBJ databases">
        <authorList>
            <person name="Tran Van P."/>
        </authorList>
    </citation>
    <scope>NUCLEOTIDE SEQUENCE</scope>
</reference>
<evidence type="ECO:0000256" key="2">
    <source>
        <dbReference type="ARBA" id="ARBA00007083"/>
    </source>
</evidence>
<dbReference type="Pfam" id="PF14974">
    <property type="entry name" value="P_C10"/>
    <property type="match status" value="1"/>
</dbReference>
<dbReference type="PANTHER" id="PTHR13463">
    <property type="entry name" value="PROTEIN C10"/>
    <property type="match status" value="1"/>
</dbReference>
<evidence type="ECO:0000313" key="6">
    <source>
        <dbReference type="EMBL" id="CAD7241335.1"/>
    </source>
</evidence>